<evidence type="ECO:0000313" key="2">
    <source>
        <dbReference type="EMBL" id="GAS86553.1"/>
    </source>
</evidence>
<sequence length="49" mass="5260">MSSEANVRKAQRDPNMAVHTNDDIHNQGDSWQQGADQVGLTAYSTISGG</sequence>
<comment type="caution">
    <text evidence="2">The sequence shown here is derived from an EMBL/GenBank/DDBJ whole genome shotgun (WGS) entry which is preliminary data.</text>
</comment>
<name>A0A117I489_9MYCO</name>
<dbReference type="Proteomes" id="UP000069620">
    <property type="component" value="Unassembled WGS sequence"/>
</dbReference>
<accession>A0A117I489</accession>
<dbReference type="AlphaFoldDB" id="A0A117I489"/>
<keyword evidence="3" id="KW-1185">Reference proteome</keyword>
<protein>
    <submittedName>
        <fullName evidence="2">Uncharacterized protein</fullName>
    </submittedName>
</protein>
<reference evidence="3" key="1">
    <citation type="journal article" date="2016" name="Genome Announc.">
        <title>Draft Genome Sequences of Five Rapidly Growing Mycobacterium Species, M. thermoresistibile, M. fortuitum subsp. acetamidolyticum, M. canariasense, M. brisbanense, and M. novocastrense.</title>
        <authorList>
            <person name="Katahira K."/>
            <person name="Ogura Y."/>
            <person name="Gotoh Y."/>
            <person name="Hayashi T."/>
        </authorList>
    </citation>
    <scope>NUCLEOTIDE SEQUENCE [LARGE SCALE GENOMIC DNA]</scope>
    <source>
        <strain evidence="3">JCM15654</strain>
    </source>
</reference>
<feature type="region of interest" description="Disordered" evidence="1">
    <location>
        <begin position="1"/>
        <end position="49"/>
    </location>
</feature>
<dbReference type="RefSeq" id="WP_165606245.1">
    <property type="nucleotide sequence ID" value="NZ_BCSX01000007.1"/>
</dbReference>
<evidence type="ECO:0000256" key="1">
    <source>
        <dbReference type="SAM" id="MobiDB-lite"/>
    </source>
</evidence>
<dbReference type="EMBL" id="BCSX01000007">
    <property type="protein sequence ID" value="GAS86553.1"/>
    <property type="molecule type" value="Genomic_DNA"/>
</dbReference>
<reference evidence="3" key="2">
    <citation type="submission" date="2016-02" db="EMBL/GenBank/DDBJ databases">
        <title>Draft genome sequence of five rapidly growing Mycobacterium species.</title>
        <authorList>
            <person name="Katahira K."/>
            <person name="Gotou Y."/>
            <person name="Iida K."/>
            <person name="Ogura Y."/>
            <person name="Hayashi T."/>
        </authorList>
    </citation>
    <scope>NUCLEOTIDE SEQUENCE [LARGE SCALE GENOMIC DNA]</scope>
    <source>
        <strain evidence="3">JCM15654</strain>
    </source>
</reference>
<feature type="compositionally biased region" description="Basic and acidic residues" evidence="1">
    <location>
        <begin position="1"/>
        <end position="12"/>
    </location>
</feature>
<organism evidence="2 3">
    <name type="scientific">Mycolicibacterium brisbanense</name>
    <dbReference type="NCBI Taxonomy" id="146020"/>
    <lineage>
        <taxon>Bacteria</taxon>
        <taxon>Bacillati</taxon>
        <taxon>Actinomycetota</taxon>
        <taxon>Actinomycetes</taxon>
        <taxon>Mycobacteriales</taxon>
        <taxon>Mycobacteriaceae</taxon>
        <taxon>Mycolicibacterium</taxon>
    </lineage>
</organism>
<proteinExistence type="predicted"/>
<gene>
    <name evidence="2" type="ORF">RMCB_0649</name>
</gene>
<evidence type="ECO:0000313" key="3">
    <source>
        <dbReference type="Proteomes" id="UP000069620"/>
    </source>
</evidence>